<sequence>MRKKWITMGVCAGIGAVLLIGSGFANAANTSGYDAYKSALKNTKAVNSVTGEFTVAVSDQEKKIFAVDATVKKNQTEQTASSAVTLDNGTKTHSFNVFHQDEKTIIKREDRDGYQVIQTEGGKREHQRENAEIAPEMENVVDALVGNLRQQMALEERANGSRQVSMQLSGSQVPAVADAVGAMVIKNAANHHGSGKQQDKNPFVPADVKPQLPPLTKNIKVEGINLDATINPKDTLERQTVTLNISGKDDAGRDHHVTIKIDAVFSDFNQTTADSVNLKGKKVETVKRDEWKHRSH</sequence>
<gene>
    <name evidence="2" type="ORF">C8J48_2299</name>
</gene>
<feature type="chain" id="PRO_5015550974" evidence="1">
    <location>
        <begin position="28"/>
        <end position="296"/>
    </location>
</feature>
<reference evidence="2 3" key="1">
    <citation type="submission" date="2018-04" db="EMBL/GenBank/DDBJ databases">
        <title>Genomic Encyclopedia of Archaeal and Bacterial Type Strains, Phase II (KMG-II): from individual species to whole genera.</title>
        <authorList>
            <person name="Goeker M."/>
        </authorList>
    </citation>
    <scope>NUCLEOTIDE SEQUENCE [LARGE SCALE GENOMIC DNA]</scope>
    <source>
        <strain evidence="2 3">DSM 45169</strain>
    </source>
</reference>
<proteinExistence type="predicted"/>
<protein>
    <submittedName>
        <fullName evidence="2">Uncharacterized protein</fullName>
    </submittedName>
</protein>
<dbReference type="Proteomes" id="UP000241639">
    <property type="component" value="Unassembled WGS sequence"/>
</dbReference>
<keyword evidence="1" id="KW-0732">Signal</keyword>
<dbReference type="EMBL" id="PZZP01000001">
    <property type="protein sequence ID" value="PTM59669.1"/>
    <property type="molecule type" value="Genomic_DNA"/>
</dbReference>
<organism evidence="2 3">
    <name type="scientific">Desmospora activa DSM 45169</name>
    <dbReference type="NCBI Taxonomy" id="1121389"/>
    <lineage>
        <taxon>Bacteria</taxon>
        <taxon>Bacillati</taxon>
        <taxon>Bacillota</taxon>
        <taxon>Bacilli</taxon>
        <taxon>Bacillales</taxon>
        <taxon>Thermoactinomycetaceae</taxon>
        <taxon>Desmospora</taxon>
    </lineage>
</organism>
<keyword evidence="3" id="KW-1185">Reference proteome</keyword>
<evidence type="ECO:0000313" key="3">
    <source>
        <dbReference type="Proteomes" id="UP000241639"/>
    </source>
</evidence>
<name>A0A2T4ZCR0_9BACL</name>
<dbReference type="AlphaFoldDB" id="A0A2T4ZCR0"/>
<dbReference type="RefSeq" id="WP_107726832.1">
    <property type="nucleotide sequence ID" value="NZ_PZZP01000001.1"/>
</dbReference>
<dbReference type="OrthoDB" id="2820357at2"/>
<evidence type="ECO:0000256" key="1">
    <source>
        <dbReference type="SAM" id="SignalP"/>
    </source>
</evidence>
<evidence type="ECO:0000313" key="2">
    <source>
        <dbReference type="EMBL" id="PTM59669.1"/>
    </source>
</evidence>
<accession>A0A2T4ZCR0</accession>
<feature type="signal peptide" evidence="1">
    <location>
        <begin position="1"/>
        <end position="27"/>
    </location>
</feature>
<comment type="caution">
    <text evidence="2">The sequence shown here is derived from an EMBL/GenBank/DDBJ whole genome shotgun (WGS) entry which is preliminary data.</text>
</comment>